<feature type="transmembrane region" description="Helical" evidence="6">
    <location>
        <begin position="12"/>
        <end position="38"/>
    </location>
</feature>
<dbReference type="InterPro" id="IPR018499">
    <property type="entry name" value="Tetraspanin/Peripherin"/>
</dbReference>
<feature type="transmembrane region" description="Helical" evidence="6">
    <location>
        <begin position="198"/>
        <end position="226"/>
    </location>
</feature>
<evidence type="ECO:0000313" key="8">
    <source>
        <dbReference type="Proteomes" id="UP000594454"/>
    </source>
</evidence>
<feature type="transmembrane region" description="Helical" evidence="6">
    <location>
        <begin position="82"/>
        <end position="106"/>
    </location>
</feature>
<dbReference type="FunCoup" id="A0A7R8YPG0">
    <property type="interactions" value="41"/>
</dbReference>
<dbReference type="Gene3D" id="1.10.1450.10">
    <property type="entry name" value="Tetraspanin"/>
    <property type="match status" value="1"/>
</dbReference>
<keyword evidence="2 6" id="KW-0812">Transmembrane</keyword>
<dbReference type="EMBL" id="LR899009">
    <property type="protein sequence ID" value="CAD7077351.1"/>
    <property type="molecule type" value="Genomic_DNA"/>
</dbReference>
<evidence type="ECO:0000313" key="7">
    <source>
        <dbReference type="EMBL" id="CAD7077351.1"/>
    </source>
</evidence>
<accession>A0A7R8YPG0</accession>
<evidence type="ECO:0000256" key="6">
    <source>
        <dbReference type="SAM" id="Phobius"/>
    </source>
</evidence>
<dbReference type="Proteomes" id="UP000594454">
    <property type="component" value="Chromosome 1"/>
</dbReference>
<keyword evidence="4 6" id="KW-0472">Membrane</keyword>
<dbReference type="PANTHER" id="PTHR19282:SF505">
    <property type="entry name" value="TRANSMEMBRANE 4 SUPERFAMILY, ISOFORM C"/>
    <property type="match status" value="1"/>
</dbReference>
<dbReference type="OMA" id="WKYLVLT"/>
<gene>
    <name evidence="7" type="ORF">HERILL_LOCUS708</name>
</gene>
<dbReference type="SUPFAM" id="SSF48652">
    <property type="entry name" value="Tetraspanin"/>
    <property type="match status" value="1"/>
</dbReference>
<protein>
    <recommendedName>
        <fullName evidence="9">Tetraspanin</fullName>
    </recommendedName>
</protein>
<evidence type="ECO:0000256" key="2">
    <source>
        <dbReference type="ARBA" id="ARBA00022692"/>
    </source>
</evidence>
<dbReference type="PRINTS" id="PR00259">
    <property type="entry name" value="TMFOUR"/>
</dbReference>
<evidence type="ECO:0008006" key="9">
    <source>
        <dbReference type="Google" id="ProtNLM"/>
    </source>
</evidence>
<sequence>MTTTKRVKCFKHLVYSYVVLLTVTGAAQIILGAALLWGHVGYYAIVQNKFWAPSLIILILGPVSFMLCWLGCQATNQKNRCLLGVFSGVLVFAICVQFVICGWSLAMRETLPSSVEIYVDESFATFLEKRYKADNLHIWNRMQSQLQCCGVDGPLDYRRLAIPWSCCSRPEDPFESVCKSHYQRGCLAVLTAQLKNRLLYACAAAFAIAIIQIIGVVCALQLGYILSKDDARDDISAVARRQKDALQLSIYEKSRRDLPPPMGPVSPTAPGHRLLKTAPPPPPSMMPK</sequence>
<evidence type="ECO:0000256" key="1">
    <source>
        <dbReference type="ARBA" id="ARBA00004141"/>
    </source>
</evidence>
<keyword evidence="8" id="KW-1185">Reference proteome</keyword>
<keyword evidence="3 6" id="KW-1133">Transmembrane helix</keyword>
<feature type="transmembrane region" description="Helical" evidence="6">
    <location>
        <begin position="50"/>
        <end position="70"/>
    </location>
</feature>
<evidence type="ECO:0000256" key="3">
    <source>
        <dbReference type="ARBA" id="ARBA00022989"/>
    </source>
</evidence>
<organism evidence="7 8">
    <name type="scientific">Hermetia illucens</name>
    <name type="common">Black soldier fly</name>
    <dbReference type="NCBI Taxonomy" id="343691"/>
    <lineage>
        <taxon>Eukaryota</taxon>
        <taxon>Metazoa</taxon>
        <taxon>Ecdysozoa</taxon>
        <taxon>Arthropoda</taxon>
        <taxon>Hexapoda</taxon>
        <taxon>Insecta</taxon>
        <taxon>Pterygota</taxon>
        <taxon>Neoptera</taxon>
        <taxon>Endopterygota</taxon>
        <taxon>Diptera</taxon>
        <taxon>Brachycera</taxon>
        <taxon>Stratiomyomorpha</taxon>
        <taxon>Stratiomyidae</taxon>
        <taxon>Hermetiinae</taxon>
        <taxon>Hermetia</taxon>
    </lineage>
</organism>
<reference evidence="7 8" key="1">
    <citation type="submission" date="2020-11" db="EMBL/GenBank/DDBJ databases">
        <authorList>
            <person name="Wallbank WR R."/>
            <person name="Pardo Diaz C."/>
            <person name="Kozak K."/>
            <person name="Martin S."/>
            <person name="Jiggins C."/>
            <person name="Moest M."/>
            <person name="Warren A I."/>
            <person name="Generalovic N T."/>
            <person name="Byers J.R.P. K."/>
            <person name="Montejo-Kovacevich G."/>
            <person name="Yen C E."/>
        </authorList>
    </citation>
    <scope>NUCLEOTIDE SEQUENCE [LARGE SCALE GENOMIC DNA]</scope>
</reference>
<name>A0A7R8YPG0_HERIL</name>
<feature type="region of interest" description="Disordered" evidence="5">
    <location>
        <begin position="252"/>
        <end position="288"/>
    </location>
</feature>
<dbReference type="GO" id="GO:0005886">
    <property type="term" value="C:plasma membrane"/>
    <property type="evidence" value="ECO:0007669"/>
    <property type="project" value="TreeGrafter"/>
</dbReference>
<evidence type="ECO:0000256" key="5">
    <source>
        <dbReference type="SAM" id="MobiDB-lite"/>
    </source>
</evidence>
<comment type="subcellular location">
    <subcellularLocation>
        <location evidence="1">Membrane</location>
        <topology evidence="1">Multi-pass membrane protein</topology>
    </subcellularLocation>
</comment>
<dbReference type="FunFam" id="1.10.1450.10:FF:000032">
    <property type="entry name" value="Tetraspanin"/>
    <property type="match status" value="1"/>
</dbReference>
<dbReference type="OrthoDB" id="6239677at2759"/>
<proteinExistence type="predicted"/>
<dbReference type="CDD" id="cd03156">
    <property type="entry name" value="uroplakin_I_like_LEL"/>
    <property type="match status" value="1"/>
</dbReference>
<dbReference type="Pfam" id="PF00335">
    <property type="entry name" value="Tetraspanin"/>
    <property type="match status" value="1"/>
</dbReference>
<dbReference type="InParanoid" id="A0A7R8YPG0"/>
<dbReference type="AlphaFoldDB" id="A0A7R8YPG0"/>
<evidence type="ECO:0000256" key="4">
    <source>
        <dbReference type="ARBA" id="ARBA00023136"/>
    </source>
</evidence>
<dbReference type="PANTHER" id="PTHR19282">
    <property type="entry name" value="TETRASPANIN"/>
    <property type="match status" value="1"/>
</dbReference>
<dbReference type="InterPro" id="IPR008952">
    <property type="entry name" value="Tetraspanin_EC2_sf"/>
</dbReference>
<feature type="compositionally biased region" description="Pro residues" evidence="5">
    <location>
        <begin position="278"/>
        <end position="288"/>
    </location>
</feature>